<dbReference type="Pfam" id="PF01903">
    <property type="entry name" value="CbiX"/>
    <property type="match status" value="1"/>
</dbReference>
<comment type="caution">
    <text evidence="3">The sequence shown here is derived from an EMBL/GenBank/DDBJ whole genome shotgun (WGS) entry which is preliminary data.</text>
</comment>
<dbReference type="SUPFAM" id="SSF53800">
    <property type="entry name" value="Chelatase"/>
    <property type="match status" value="1"/>
</dbReference>
<dbReference type="Gene3D" id="3.40.50.1400">
    <property type="match status" value="1"/>
</dbReference>
<dbReference type="Proteomes" id="UP000316649">
    <property type="component" value="Unassembled WGS sequence"/>
</dbReference>
<evidence type="ECO:0000313" key="3">
    <source>
        <dbReference type="EMBL" id="TVO77910.1"/>
    </source>
</evidence>
<gene>
    <name evidence="3" type="ORF">FHP88_03680</name>
</gene>
<dbReference type="OrthoDB" id="9797895at2"/>
<dbReference type="GO" id="GO:0016829">
    <property type="term" value="F:lyase activity"/>
    <property type="evidence" value="ECO:0007669"/>
    <property type="project" value="UniProtKB-KW"/>
</dbReference>
<accession>A0A557SKN1</accession>
<dbReference type="InterPro" id="IPR002762">
    <property type="entry name" value="CbiX-like"/>
</dbReference>
<name>A0A557SKN1_9GAMM</name>
<sequence>MHALLLIAHGSRRTASNQEVQDLARKIEAIAGSQFDSVSSAFLEIAEPDIPTGIRRCIEAGATAITIVPYFLSAGRHVAEDIPREINKAVSEHADVKINCLPHIGANPSMPDFLISGVSG</sequence>
<organism evidence="3 4">
    <name type="scientific">Sedimenticola selenatireducens</name>
    <dbReference type="NCBI Taxonomy" id="191960"/>
    <lineage>
        <taxon>Bacteria</taxon>
        <taxon>Pseudomonadati</taxon>
        <taxon>Pseudomonadota</taxon>
        <taxon>Gammaproteobacteria</taxon>
        <taxon>Chromatiales</taxon>
        <taxon>Sedimenticolaceae</taxon>
        <taxon>Sedimenticola</taxon>
    </lineage>
</organism>
<protein>
    <submittedName>
        <fullName evidence="3">Cobalamin biosynthesis protein CbiX</fullName>
    </submittedName>
</protein>
<evidence type="ECO:0000256" key="2">
    <source>
        <dbReference type="ARBA" id="ARBA00023239"/>
    </source>
</evidence>
<evidence type="ECO:0000313" key="4">
    <source>
        <dbReference type="Proteomes" id="UP000316649"/>
    </source>
</evidence>
<dbReference type="GO" id="GO:0046872">
    <property type="term" value="F:metal ion binding"/>
    <property type="evidence" value="ECO:0007669"/>
    <property type="project" value="UniProtKB-KW"/>
</dbReference>
<dbReference type="RefSeq" id="WP_144357634.1">
    <property type="nucleotide sequence ID" value="NZ_VMNH01000004.1"/>
</dbReference>
<dbReference type="InterPro" id="IPR050963">
    <property type="entry name" value="Sirohydro_Cobaltochel/CbiX"/>
</dbReference>
<reference evidence="3 4" key="1">
    <citation type="submission" date="2019-07" db="EMBL/GenBank/DDBJ databases">
        <title>The pathways for chlorine oxyanion respiration interact through the shared metabolite chlorate.</title>
        <authorList>
            <person name="Barnum T.P."/>
            <person name="Cheng Y."/>
            <person name="Hill K.A."/>
            <person name="Lucas L.N."/>
            <person name="Carlson H.K."/>
            <person name="Coates J.D."/>
        </authorList>
    </citation>
    <scope>NUCLEOTIDE SEQUENCE [LARGE SCALE GENOMIC DNA]</scope>
    <source>
        <strain evidence="3 4">BK-1</strain>
    </source>
</reference>
<proteinExistence type="predicted"/>
<keyword evidence="4" id="KW-1185">Reference proteome</keyword>
<dbReference type="EMBL" id="VMNH01000004">
    <property type="protein sequence ID" value="TVO77910.1"/>
    <property type="molecule type" value="Genomic_DNA"/>
</dbReference>
<dbReference type="CDD" id="cd03416">
    <property type="entry name" value="CbiX_SirB_N"/>
    <property type="match status" value="1"/>
</dbReference>
<dbReference type="PANTHER" id="PTHR33542:SF3">
    <property type="entry name" value="SIROHYDROCHLORIN FERROCHELATASE, CHLOROPLASTIC"/>
    <property type="match status" value="1"/>
</dbReference>
<keyword evidence="2" id="KW-0456">Lyase</keyword>
<keyword evidence="1" id="KW-0479">Metal-binding</keyword>
<dbReference type="PANTHER" id="PTHR33542">
    <property type="entry name" value="SIROHYDROCHLORIN FERROCHELATASE, CHLOROPLASTIC"/>
    <property type="match status" value="1"/>
</dbReference>
<dbReference type="AlphaFoldDB" id="A0A557SKN1"/>
<evidence type="ECO:0000256" key="1">
    <source>
        <dbReference type="ARBA" id="ARBA00022723"/>
    </source>
</evidence>